<dbReference type="Gene3D" id="3.40.50.720">
    <property type="entry name" value="NAD(P)-binding Rossmann-like Domain"/>
    <property type="match status" value="1"/>
</dbReference>
<evidence type="ECO:0000256" key="4">
    <source>
        <dbReference type="ARBA" id="ARBA00023098"/>
    </source>
</evidence>
<dbReference type="Proteomes" id="UP001151287">
    <property type="component" value="Unassembled WGS sequence"/>
</dbReference>
<dbReference type="SUPFAM" id="SSF51735">
    <property type="entry name" value="NAD(P)-binding Rossmann-fold domains"/>
    <property type="match status" value="1"/>
</dbReference>
<dbReference type="EMBL" id="JAMQYH010000002">
    <property type="protein sequence ID" value="KAJ1697173.1"/>
    <property type="molecule type" value="Genomic_DNA"/>
</dbReference>
<proteinExistence type="inferred from homology"/>
<dbReference type="PANTHER" id="PTHR43180">
    <property type="entry name" value="3-OXOACYL-(ACYL-CARRIER-PROTEIN) REDUCTASE (AFU_ORTHOLOGUE AFUA_6G11210)"/>
    <property type="match status" value="1"/>
</dbReference>
<dbReference type="PRINTS" id="PR00080">
    <property type="entry name" value="SDRFAMILY"/>
</dbReference>
<dbReference type="InterPro" id="IPR002347">
    <property type="entry name" value="SDR_fam"/>
</dbReference>
<evidence type="ECO:0000256" key="3">
    <source>
        <dbReference type="ARBA" id="ARBA00023027"/>
    </source>
</evidence>
<keyword evidence="4" id="KW-0443">Lipid metabolism</keyword>
<comment type="caution">
    <text evidence="5">The sequence shown here is derived from an EMBL/GenBank/DDBJ whole genome shotgun (WGS) entry which is preliminary data.</text>
</comment>
<name>A0A9Q0CNR4_9POAL</name>
<dbReference type="FunFam" id="3.40.50.720:FF:000084">
    <property type="entry name" value="Short-chain dehydrogenase reductase"/>
    <property type="match status" value="1"/>
</dbReference>
<evidence type="ECO:0000256" key="2">
    <source>
        <dbReference type="ARBA" id="ARBA00023002"/>
    </source>
</evidence>
<evidence type="ECO:0000256" key="1">
    <source>
        <dbReference type="ARBA" id="ARBA00006484"/>
    </source>
</evidence>
<dbReference type="GO" id="GO:0016491">
    <property type="term" value="F:oxidoreductase activity"/>
    <property type="evidence" value="ECO:0007669"/>
    <property type="project" value="UniProtKB-KW"/>
</dbReference>
<evidence type="ECO:0000313" key="5">
    <source>
        <dbReference type="EMBL" id="KAJ1697173.1"/>
    </source>
</evidence>
<dbReference type="PRINTS" id="PR00081">
    <property type="entry name" value="GDHRDH"/>
</dbReference>
<reference evidence="5" key="1">
    <citation type="journal article" date="2022" name="Cell">
        <title>Repeat-based holocentromeres influence genome architecture and karyotype evolution.</title>
        <authorList>
            <person name="Hofstatter P.G."/>
            <person name="Thangavel G."/>
            <person name="Lux T."/>
            <person name="Neumann P."/>
            <person name="Vondrak T."/>
            <person name="Novak P."/>
            <person name="Zhang M."/>
            <person name="Costa L."/>
            <person name="Castellani M."/>
            <person name="Scott A."/>
            <person name="Toegelov H."/>
            <person name="Fuchs J."/>
            <person name="Mata-Sucre Y."/>
            <person name="Dias Y."/>
            <person name="Vanzela A.L.L."/>
            <person name="Huettel B."/>
            <person name="Almeida C.C.S."/>
            <person name="Simkova H."/>
            <person name="Souza G."/>
            <person name="Pedrosa-Harand A."/>
            <person name="Macas J."/>
            <person name="Mayer K.F.X."/>
            <person name="Houben A."/>
            <person name="Marques A."/>
        </authorList>
    </citation>
    <scope>NUCLEOTIDE SEQUENCE</scope>
    <source>
        <strain evidence="5">RhyBre1mFocal</strain>
    </source>
</reference>
<keyword evidence="2" id="KW-0560">Oxidoreductase</keyword>
<dbReference type="PANTHER" id="PTHR43180:SF28">
    <property type="entry name" value="NAD(P)-BINDING ROSSMANN-FOLD SUPERFAMILY PROTEIN"/>
    <property type="match status" value="1"/>
</dbReference>
<dbReference type="GO" id="GO:0006629">
    <property type="term" value="P:lipid metabolic process"/>
    <property type="evidence" value="ECO:0007669"/>
    <property type="project" value="UniProtKB-KW"/>
</dbReference>
<protein>
    <submittedName>
        <fullName evidence="5">Uncharacterized protein</fullName>
    </submittedName>
</protein>
<organism evidence="5 6">
    <name type="scientific">Rhynchospora breviuscula</name>
    <dbReference type="NCBI Taxonomy" id="2022672"/>
    <lineage>
        <taxon>Eukaryota</taxon>
        <taxon>Viridiplantae</taxon>
        <taxon>Streptophyta</taxon>
        <taxon>Embryophyta</taxon>
        <taxon>Tracheophyta</taxon>
        <taxon>Spermatophyta</taxon>
        <taxon>Magnoliopsida</taxon>
        <taxon>Liliopsida</taxon>
        <taxon>Poales</taxon>
        <taxon>Cyperaceae</taxon>
        <taxon>Cyperoideae</taxon>
        <taxon>Rhynchosporeae</taxon>
        <taxon>Rhynchospora</taxon>
    </lineage>
</organism>
<dbReference type="InterPro" id="IPR036291">
    <property type="entry name" value="NAD(P)-bd_dom_sf"/>
</dbReference>
<keyword evidence="6" id="KW-1185">Reference proteome</keyword>
<dbReference type="Pfam" id="PF13561">
    <property type="entry name" value="adh_short_C2"/>
    <property type="match status" value="1"/>
</dbReference>
<dbReference type="AlphaFoldDB" id="A0A9Q0CNR4"/>
<keyword evidence="3" id="KW-0520">NAD</keyword>
<accession>A0A9Q0CNR4</accession>
<gene>
    <name evidence="5" type="ORF">LUZ63_005685</name>
</gene>
<comment type="similarity">
    <text evidence="1">Belongs to the short-chain dehydrogenases/reductases (SDR) family.</text>
</comment>
<sequence>MDLVQAATHQMRREGIDYLSRNREHEDYSDVADEFYPEHEASDAGQDFTDHLDELPGKVALITGAASGIGKAAAIRFIENGAKVLLADVQDQLGKSIANDLGPNATYIHCNITNEQAISSAVDHAVAQYGRLDIMYNNAGIIGTLAPTILDLELEGFDRTMAINVHSMVAGIKHASRVMIPRQAGSIICTASATAILGGMAPHDYTVSKAAVVGLVKSTAAELNQYGIRVNCISPHAMPTPFGVNGLKKLSGINDEKIATEMIHDLWDFKGAKCEASDVAEAALFLASDDAKYISGHNLVVDAGFTCFKRLNFTP</sequence>
<evidence type="ECO:0000313" key="6">
    <source>
        <dbReference type="Proteomes" id="UP001151287"/>
    </source>
</evidence>
<dbReference type="OrthoDB" id="294295at2759"/>